<dbReference type="EMBL" id="JAHHUM010000835">
    <property type="protein sequence ID" value="KAK5617098.1"/>
    <property type="molecule type" value="Genomic_DNA"/>
</dbReference>
<evidence type="ECO:0000313" key="2">
    <source>
        <dbReference type="EMBL" id="KAK5617098.1"/>
    </source>
</evidence>
<evidence type="ECO:0000256" key="1">
    <source>
        <dbReference type="SAM" id="MobiDB-lite"/>
    </source>
</evidence>
<name>A0AAV9S7E0_9TELE</name>
<keyword evidence="3" id="KW-1185">Reference proteome</keyword>
<proteinExistence type="predicted"/>
<feature type="region of interest" description="Disordered" evidence="1">
    <location>
        <begin position="45"/>
        <end position="65"/>
    </location>
</feature>
<organism evidence="2 3">
    <name type="scientific">Crenichthys baileyi</name>
    <name type="common">White River springfish</name>
    <dbReference type="NCBI Taxonomy" id="28760"/>
    <lineage>
        <taxon>Eukaryota</taxon>
        <taxon>Metazoa</taxon>
        <taxon>Chordata</taxon>
        <taxon>Craniata</taxon>
        <taxon>Vertebrata</taxon>
        <taxon>Euteleostomi</taxon>
        <taxon>Actinopterygii</taxon>
        <taxon>Neopterygii</taxon>
        <taxon>Teleostei</taxon>
        <taxon>Neoteleostei</taxon>
        <taxon>Acanthomorphata</taxon>
        <taxon>Ovalentaria</taxon>
        <taxon>Atherinomorphae</taxon>
        <taxon>Cyprinodontiformes</taxon>
        <taxon>Goodeidae</taxon>
        <taxon>Crenichthys</taxon>
    </lineage>
</organism>
<protein>
    <submittedName>
        <fullName evidence="2">Uncharacterized protein</fullName>
    </submittedName>
</protein>
<sequence length="105" mass="11875">MFERSTMLPDDPTKPSVIVVVILRNEYVVLLQQRRKALADLSPDIQEGNHYQSDPEEAKGGLLPGVTRPHHKTVQLVMAALRQTSLQTNFPLHGYIVDFFHLVSI</sequence>
<reference evidence="2 3" key="1">
    <citation type="submission" date="2021-06" db="EMBL/GenBank/DDBJ databases">
        <authorList>
            <person name="Palmer J.M."/>
        </authorList>
    </citation>
    <scope>NUCLEOTIDE SEQUENCE [LARGE SCALE GENOMIC DNA]</scope>
    <source>
        <strain evidence="2 3">MEX-2019</strain>
        <tissue evidence="2">Muscle</tissue>
    </source>
</reference>
<accession>A0AAV9S7E0</accession>
<dbReference type="Proteomes" id="UP001311232">
    <property type="component" value="Unassembled WGS sequence"/>
</dbReference>
<gene>
    <name evidence="2" type="ORF">CRENBAI_013307</name>
</gene>
<dbReference type="AlphaFoldDB" id="A0AAV9S7E0"/>
<evidence type="ECO:0000313" key="3">
    <source>
        <dbReference type="Proteomes" id="UP001311232"/>
    </source>
</evidence>
<comment type="caution">
    <text evidence="2">The sequence shown here is derived from an EMBL/GenBank/DDBJ whole genome shotgun (WGS) entry which is preliminary data.</text>
</comment>